<dbReference type="Pfam" id="PF02518">
    <property type="entry name" value="HATPase_c"/>
    <property type="match status" value="1"/>
</dbReference>
<dbReference type="InterPro" id="IPR036097">
    <property type="entry name" value="HisK_dim/P_sf"/>
</dbReference>
<keyword evidence="6 10" id="KW-0418">Kinase</keyword>
<dbReference type="RefSeq" id="WP_189604018.1">
    <property type="nucleotide sequence ID" value="NZ_BMXB01000003.1"/>
</dbReference>
<reference evidence="10" key="2">
    <citation type="submission" date="2020-09" db="EMBL/GenBank/DDBJ databases">
        <authorList>
            <person name="Sun Q."/>
            <person name="Kim S."/>
        </authorList>
    </citation>
    <scope>NUCLEOTIDE SEQUENCE</scope>
    <source>
        <strain evidence="10">KCTC 12719</strain>
    </source>
</reference>
<evidence type="ECO:0000256" key="2">
    <source>
        <dbReference type="ARBA" id="ARBA00012438"/>
    </source>
</evidence>
<dbReference type="Gene3D" id="1.10.287.130">
    <property type="match status" value="1"/>
</dbReference>
<dbReference type="GO" id="GO:0000155">
    <property type="term" value="F:phosphorelay sensor kinase activity"/>
    <property type="evidence" value="ECO:0007669"/>
    <property type="project" value="InterPro"/>
</dbReference>
<evidence type="ECO:0000256" key="7">
    <source>
        <dbReference type="ARBA" id="ARBA00022989"/>
    </source>
</evidence>
<keyword evidence="5 8" id="KW-0812">Transmembrane</keyword>
<feature type="transmembrane region" description="Helical" evidence="8">
    <location>
        <begin position="135"/>
        <end position="157"/>
    </location>
</feature>
<dbReference type="CDD" id="cd00075">
    <property type="entry name" value="HATPase"/>
    <property type="match status" value="1"/>
</dbReference>
<organism evidence="10 11">
    <name type="scientific">Salinimicrobium marinum</name>
    <dbReference type="NCBI Taxonomy" id="680283"/>
    <lineage>
        <taxon>Bacteria</taxon>
        <taxon>Pseudomonadati</taxon>
        <taxon>Bacteroidota</taxon>
        <taxon>Flavobacteriia</taxon>
        <taxon>Flavobacteriales</taxon>
        <taxon>Flavobacteriaceae</taxon>
        <taxon>Salinimicrobium</taxon>
    </lineage>
</organism>
<evidence type="ECO:0000256" key="1">
    <source>
        <dbReference type="ARBA" id="ARBA00000085"/>
    </source>
</evidence>
<name>A0A918VXB6_9FLAO</name>
<dbReference type="InterPro" id="IPR050428">
    <property type="entry name" value="TCS_sensor_his_kinase"/>
</dbReference>
<dbReference type="PROSITE" id="PS50109">
    <property type="entry name" value="HIS_KIN"/>
    <property type="match status" value="1"/>
</dbReference>
<proteinExistence type="predicted"/>
<evidence type="ECO:0000259" key="9">
    <source>
        <dbReference type="PROSITE" id="PS50109"/>
    </source>
</evidence>
<keyword evidence="4" id="KW-0808">Transferase</keyword>
<sequence length="419" mass="48951">MKLLNYTTTYFAGILILLLGIWAVIFYFEILDEIYDSMDDGLDNQKMLIIRKARQDPFVLEKNAFEDGNYIITPTTPENSHSFTDSYRDSLMYMENESEYEPVRLLESVFQQEGRFYKIKVVTSMVEEDDLRKELFFSLIWLYLGLILSILVLNNFLQQKTWKPFYKLLSRLENFSIEKDRDIKYEKTNIDEFQLLNERVDRLLKKSVESYHSQKEFIENASHELQTPLAISINKLELMAENATLSPDQMEELGTVLNSLERLTRLNRSLLLLSRIENRQFVEEEKINWNEQVKTVMAEFQDFAAHQQVEMIFSEDAVVEHTGNRDLVRILLSNLIKNAILHSSSGTVVEIQILPEIIQFKNSGNNPLDKTKIFNRFQGAEKVQSTGLGLAISKAIAERFGLELSYSFIDKKHVFIIRF</sequence>
<comment type="catalytic activity">
    <reaction evidence="1">
        <text>ATP + protein L-histidine = ADP + protein N-phospho-L-histidine.</text>
        <dbReference type="EC" id="2.7.13.3"/>
    </reaction>
</comment>
<reference evidence="10" key="1">
    <citation type="journal article" date="2014" name="Int. J. Syst. Evol. Microbiol.">
        <title>Complete genome sequence of Corynebacterium casei LMG S-19264T (=DSM 44701T), isolated from a smear-ripened cheese.</title>
        <authorList>
            <consortium name="US DOE Joint Genome Institute (JGI-PGF)"/>
            <person name="Walter F."/>
            <person name="Albersmeier A."/>
            <person name="Kalinowski J."/>
            <person name="Ruckert C."/>
        </authorList>
    </citation>
    <scope>NUCLEOTIDE SEQUENCE</scope>
    <source>
        <strain evidence="10">KCTC 12719</strain>
    </source>
</reference>
<dbReference type="PANTHER" id="PTHR45436">
    <property type="entry name" value="SENSOR HISTIDINE KINASE YKOH"/>
    <property type="match status" value="1"/>
</dbReference>
<dbReference type="InterPro" id="IPR005467">
    <property type="entry name" value="His_kinase_dom"/>
</dbReference>
<accession>A0A918VXB6</accession>
<keyword evidence="7 8" id="KW-1133">Transmembrane helix</keyword>
<keyword evidence="3" id="KW-0597">Phosphoprotein</keyword>
<keyword evidence="11" id="KW-1185">Reference proteome</keyword>
<evidence type="ECO:0000256" key="8">
    <source>
        <dbReference type="SAM" id="Phobius"/>
    </source>
</evidence>
<dbReference type="InterPro" id="IPR003661">
    <property type="entry name" value="HisK_dim/P_dom"/>
</dbReference>
<comment type="caution">
    <text evidence="10">The sequence shown here is derived from an EMBL/GenBank/DDBJ whole genome shotgun (WGS) entry which is preliminary data.</text>
</comment>
<feature type="domain" description="Histidine kinase" evidence="9">
    <location>
        <begin position="220"/>
        <end position="419"/>
    </location>
</feature>
<dbReference type="SUPFAM" id="SSF55874">
    <property type="entry name" value="ATPase domain of HSP90 chaperone/DNA topoisomerase II/histidine kinase"/>
    <property type="match status" value="1"/>
</dbReference>
<dbReference type="SMART" id="SM00387">
    <property type="entry name" value="HATPase_c"/>
    <property type="match status" value="1"/>
</dbReference>
<dbReference type="EC" id="2.7.13.3" evidence="2"/>
<evidence type="ECO:0000256" key="6">
    <source>
        <dbReference type="ARBA" id="ARBA00022777"/>
    </source>
</evidence>
<dbReference type="Pfam" id="PF00512">
    <property type="entry name" value="HisKA"/>
    <property type="match status" value="1"/>
</dbReference>
<dbReference type="PANTHER" id="PTHR45436:SF5">
    <property type="entry name" value="SENSOR HISTIDINE KINASE TRCS"/>
    <property type="match status" value="1"/>
</dbReference>
<evidence type="ECO:0000313" key="11">
    <source>
        <dbReference type="Proteomes" id="UP000610456"/>
    </source>
</evidence>
<evidence type="ECO:0000256" key="5">
    <source>
        <dbReference type="ARBA" id="ARBA00022692"/>
    </source>
</evidence>
<dbReference type="InterPro" id="IPR036890">
    <property type="entry name" value="HATPase_C_sf"/>
</dbReference>
<feature type="transmembrane region" description="Helical" evidence="8">
    <location>
        <begin position="7"/>
        <end position="28"/>
    </location>
</feature>
<dbReference type="SMART" id="SM00388">
    <property type="entry name" value="HisKA"/>
    <property type="match status" value="1"/>
</dbReference>
<dbReference type="EMBL" id="BMXB01000003">
    <property type="protein sequence ID" value="GHA33746.1"/>
    <property type="molecule type" value="Genomic_DNA"/>
</dbReference>
<dbReference type="SUPFAM" id="SSF47384">
    <property type="entry name" value="Homodimeric domain of signal transducing histidine kinase"/>
    <property type="match status" value="1"/>
</dbReference>
<gene>
    <name evidence="10" type="ORF">GCM10007103_14120</name>
</gene>
<keyword evidence="8" id="KW-0472">Membrane</keyword>
<dbReference type="AlphaFoldDB" id="A0A918VXB6"/>
<evidence type="ECO:0000256" key="3">
    <source>
        <dbReference type="ARBA" id="ARBA00022553"/>
    </source>
</evidence>
<dbReference type="InterPro" id="IPR003594">
    <property type="entry name" value="HATPase_dom"/>
</dbReference>
<protein>
    <recommendedName>
        <fullName evidence="2">histidine kinase</fullName>
        <ecNumber evidence="2">2.7.13.3</ecNumber>
    </recommendedName>
</protein>
<dbReference type="Gene3D" id="3.30.565.10">
    <property type="entry name" value="Histidine kinase-like ATPase, C-terminal domain"/>
    <property type="match status" value="1"/>
</dbReference>
<dbReference type="GO" id="GO:0005886">
    <property type="term" value="C:plasma membrane"/>
    <property type="evidence" value="ECO:0007669"/>
    <property type="project" value="TreeGrafter"/>
</dbReference>
<dbReference type="Proteomes" id="UP000610456">
    <property type="component" value="Unassembled WGS sequence"/>
</dbReference>
<evidence type="ECO:0000256" key="4">
    <source>
        <dbReference type="ARBA" id="ARBA00022679"/>
    </source>
</evidence>
<dbReference type="CDD" id="cd00082">
    <property type="entry name" value="HisKA"/>
    <property type="match status" value="1"/>
</dbReference>
<evidence type="ECO:0000313" key="10">
    <source>
        <dbReference type="EMBL" id="GHA33746.1"/>
    </source>
</evidence>